<dbReference type="OrthoDB" id="440160at2759"/>
<dbReference type="GO" id="GO:0016020">
    <property type="term" value="C:membrane"/>
    <property type="evidence" value="ECO:0007669"/>
    <property type="project" value="GOC"/>
</dbReference>
<evidence type="ECO:0000256" key="3">
    <source>
        <dbReference type="SAM" id="SignalP"/>
    </source>
</evidence>
<comment type="similarity">
    <text evidence="1">Belongs to the PIGL family.</text>
</comment>
<keyword evidence="5" id="KW-1185">Reference proteome</keyword>
<organism evidence="4 5">
    <name type="scientific">Handroanthus impetiginosus</name>
    <dbReference type="NCBI Taxonomy" id="429701"/>
    <lineage>
        <taxon>Eukaryota</taxon>
        <taxon>Viridiplantae</taxon>
        <taxon>Streptophyta</taxon>
        <taxon>Embryophyta</taxon>
        <taxon>Tracheophyta</taxon>
        <taxon>Spermatophyta</taxon>
        <taxon>Magnoliopsida</taxon>
        <taxon>eudicotyledons</taxon>
        <taxon>Gunneridae</taxon>
        <taxon>Pentapetalae</taxon>
        <taxon>asterids</taxon>
        <taxon>lamiids</taxon>
        <taxon>Lamiales</taxon>
        <taxon>Bignoniaceae</taxon>
        <taxon>Crescentiina</taxon>
        <taxon>Tabebuia alliance</taxon>
        <taxon>Handroanthus</taxon>
    </lineage>
</organism>
<keyword evidence="3" id="KW-0732">Signal</keyword>
<dbReference type="EMBL" id="NKXS01001146">
    <property type="protein sequence ID" value="PIN20269.1"/>
    <property type="molecule type" value="Genomic_DNA"/>
</dbReference>
<keyword evidence="4" id="KW-0378">Hydrolase</keyword>
<dbReference type="InterPro" id="IPR024078">
    <property type="entry name" value="LmbE-like_dom_sf"/>
</dbReference>
<dbReference type="Pfam" id="PF02585">
    <property type="entry name" value="PIG-L"/>
    <property type="match status" value="1"/>
</dbReference>
<dbReference type="AlphaFoldDB" id="A0A2G9HRW9"/>
<evidence type="ECO:0000313" key="5">
    <source>
        <dbReference type="Proteomes" id="UP000231279"/>
    </source>
</evidence>
<feature type="signal peptide" evidence="3">
    <location>
        <begin position="1"/>
        <end position="19"/>
    </location>
</feature>
<dbReference type="SUPFAM" id="SSF102588">
    <property type="entry name" value="LmbE-like"/>
    <property type="match status" value="1"/>
</dbReference>
<dbReference type="GO" id="GO:0005783">
    <property type="term" value="C:endoplasmic reticulum"/>
    <property type="evidence" value="ECO:0007669"/>
    <property type="project" value="TreeGrafter"/>
</dbReference>
<dbReference type="PANTHER" id="PTHR12993:SF11">
    <property type="entry name" value="N-ACETYLGLUCOSAMINYL-PHOSPHATIDYLINOSITOL DE-N-ACETYLASE"/>
    <property type="match status" value="1"/>
</dbReference>
<accession>A0A2G9HRW9</accession>
<gene>
    <name evidence="4" type="ORF">CDL12_07032</name>
</gene>
<dbReference type="EC" id="3.5.1.89" evidence="2"/>
<feature type="chain" id="PRO_5013822759" description="N-acetylglucosaminylphosphatidylinositol deacetylase" evidence="3">
    <location>
        <begin position="20"/>
        <end position="258"/>
    </location>
</feature>
<dbReference type="Proteomes" id="UP000231279">
    <property type="component" value="Unassembled WGS sequence"/>
</dbReference>
<comment type="caution">
    <text evidence="4">The sequence shown here is derived from an EMBL/GenBank/DDBJ whole genome shotgun (WGS) entry which is preliminary data.</text>
</comment>
<proteinExistence type="inferred from homology"/>
<dbReference type="UniPathway" id="UPA00196"/>
<dbReference type="GO" id="GO:0000225">
    <property type="term" value="F:N-acetylglucosaminylphosphatidylinositol deacetylase activity"/>
    <property type="evidence" value="ECO:0007669"/>
    <property type="project" value="UniProtKB-EC"/>
</dbReference>
<evidence type="ECO:0000256" key="1">
    <source>
        <dbReference type="ARBA" id="ARBA00006066"/>
    </source>
</evidence>
<evidence type="ECO:0000313" key="4">
    <source>
        <dbReference type="EMBL" id="PIN20269.1"/>
    </source>
</evidence>
<dbReference type="STRING" id="429701.A0A2G9HRW9"/>
<dbReference type="PANTHER" id="PTHR12993">
    <property type="entry name" value="N-ACETYLGLUCOSAMINYL-PHOSPHATIDYLINOSITOL DE-N-ACETYLASE-RELATED"/>
    <property type="match status" value="1"/>
</dbReference>
<protein>
    <recommendedName>
        <fullName evidence="2">N-acetylglucosaminylphosphatidylinositol deacetylase</fullName>
        <ecNumber evidence="2">3.5.1.89</ecNumber>
    </recommendedName>
</protein>
<name>A0A2G9HRW9_9LAMI</name>
<sequence length="258" mass="29212">MAWVSILLSVVVLWVASLCKILHRSFSASEATFLRDGAVSRRRNVLLVIAHPDDESMFFTPTINYLISRGHNLFVLCMSNGNADGMGNIRKEELYLASTILKIPTGQVKILDHPDLQDGFGNAWNWNLLASIIEEETCAHAIDLIITFDGYGVSGHCNHCDVHHGVRKLLHGTSGRHIEAWELASINILRKYSGPLDIWLSIIFARFQPNGQSHCLLNLDPRKSYAAMAQHSSQWVWYRKLFVTFSSYTYVNTLRKIQ</sequence>
<reference evidence="5" key="1">
    <citation type="journal article" date="2018" name="Gigascience">
        <title>Genome assembly of the Pink Ipe (Handroanthus impetiginosus, Bignoniaceae), a highly valued, ecologically keystone Neotropical timber forest tree.</title>
        <authorList>
            <person name="Silva-Junior O.B."/>
            <person name="Grattapaglia D."/>
            <person name="Novaes E."/>
            <person name="Collevatti R.G."/>
        </authorList>
    </citation>
    <scope>NUCLEOTIDE SEQUENCE [LARGE SCALE GENOMIC DNA]</scope>
    <source>
        <strain evidence="5">cv. UFG-1</strain>
    </source>
</reference>
<dbReference type="Gene3D" id="3.40.50.10320">
    <property type="entry name" value="LmbE-like"/>
    <property type="match status" value="1"/>
</dbReference>
<dbReference type="GO" id="GO:0006506">
    <property type="term" value="P:GPI anchor biosynthetic process"/>
    <property type="evidence" value="ECO:0007669"/>
    <property type="project" value="UniProtKB-UniPathway"/>
</dbReference>
<dbReference type="InterPro" id="IPR003737">
    <property type="entry name" value="GlcNAc_PI_deacetylase-related"/>
</dbReference>
<evidence type="ECO:0000256" key="2">
    <source>
        <dbReference type="ARBA" id="ARBA00012176"/>
    </source>
</evidence>